<dbReference type="STRING" id="1246995.AFR_33760"/>
<proteinExistence type="predicted"/>
<accession>U5WAJ4</accession>
<dbReference type="Proteomes" id="UP000017746">
    <property type="component" value="Chromosome"/>
</dbReference>
<dbReference type="HOGENOM" id="CLU_089192_0_1_11"/>
<feature type="domain" description="DM13" evidence="1">
    <location>
        <begin position="2"/>
        <end position="114"/>
    </location>
</feature>
<dbReference type="eggNOG" id="COG1672">
    <property type="taxonomic scope" value="Bacteria"/>
</dbReference>
<reference evidence="2 3" key="1">
    <citation type="journal article" date="2014" name="J. Biotechnol.">
        <title>Complete genome sequence of the actinobacterium Actinoplanes friuliensis HAG 010964, producer of the lipopeptide antibiotic friulimycin.</title>
        <authorList>
            <person name="Ruckert C."/>
            <person name="Szczepanowski R."/>
            <person name="Albersmeier A."/>
            <person name="Goesmann A."/>
            <person name="Fischer N."/>
            <person name="Steinkamper A."/>
            <person name="Puhler A."/>
            <person name="Biener R."/>
            <person name="Schwartz D."/>
            <person name="Kalinowski J."/>
        </authorList>
    </citation>
    <scope>NUCLEOTIDE SEQUENCE [LARGE SCALE GENOMIC DNA]</scope>
    <source>
        <strain evidence="2 3">DSM 7358</strain>
    </source>
</reference>
<dbReference type="InterPro" id="IPR019545">
    <property type="entry name" value="DM13_domain"/>
</dbReference>
<evidence type="ECO:0000313" key="3">
    <source>
        <dbReference type="Proteomes" id="UP000017746"/>
    </source>
</evidence>
<organism evidence="2 3">
    <name type="scientific">Actinoplanes friuliensis DSM 7358</name>
    <dbReference type="NCBI Taxonomy" id="1246995"/>
    <lineage>
        <taxon>Bacteria</taxon>
        <taxon>Bacillati</taxon>
        <taxon>Actinomycetota</taxon>
        <taxon>Actinomycetes</taxon>
        <taxon>Micromonosporales</taxon>
        <taxon>Micromonosporaceae</taxon>
        <taxon>Actinoplanes</taxon>
    </lineage>
</organism>
<dbReference type="PROSITE" id="PS51549">
    <property type="entry name" value="DM13"/>
    <property type="match status" value="1"/>
</dbReference>
<dbReference type="PATRIC" id="fig|1246995.3.peg.6834"/>
<dbReference type="EMBL" id="CP006272">
    <property type="protein sequence ID" value="AGZ45010.1"/>
    <property type="molecule type" value="Genomic_DNA"/>
</dbReference>
<gene>
    <name evidence="2" type="ORF">AFR_33760</name>
</gene>
<protein>
    <recommendedName>
        <fullName evidence="1">DM13 domain-containing protein</fullName>
    </recommendedName>
</protein>
<evidence type="ECO:0000313" key="2">
    <source>
        <dbReference type="EMBL" id="AGZ45010.1"/>
    </source>
</evidence>
<name>U5WAJ4_9ACTN</name>
<evidence type="ECO:0000259" key="1">
    <source>
        <dbReference type="PROSITE" id="PS51549"/>
    </source>
</evidence>
<dbReference type="AlphaFoldDB" id="U5WAJ4"/>
<sequence>MVVSEGDFVTHEHTTKGTARLVRKPDGRHQIEFAGLDTSDGPDLRVWLTDQKVGTGQSAWQVFDDGKYVELGKLKGNRGDQVYTVPADVDVEKFRSVSIWCKRFSVSFGAAGLS</sequence>
<keyword evidence="3" id="KW-1185">Reference proteome</keyword>
<dbReference type="Pfam" id="PF10517">
    <property type="entry name" value="DM13"/>
    <property type="match status" value="1"/>
</dbReference>
<dbReference type="KEGG" id="afs:AFR_33760"/>